<comment type="cofactor">
    <cofactor evidence="1 5">
        <name>pyridoxal 5'-phosphate</name>
        <dbReference type="ChEBI" id="CHEBI:597326"/>
    </cofactor>
</comment>
<dbReference type="Proteomes" id="UP001597285">
    <property type="component" value="Unassembled WGS sequence"/>
</dbReference>
<accession>A0ABW4NM17</accession>
<dbReference type="InterPro" id="IPR001544">
    <property type="entry name" value="Aminotrans_IV"/>
</dbReference>
<dbReference type="Pfam" id="PF01063">
    <property type="entry name" value="Aminotran_4"/>
    <property type="match status" value="1"/>
</dbReference>
<dbReference type="PROSITE" id="PS00770">
    <property type="entry name" value="AA_TRANSFER_CLASS_4"/>
    <property type="match status" value="1"/>
</dbReference>
<keyword evidence="6" id="KW-0808">Transferase</keyword>
<dbReference type="PANTHER" id="PTHR42743:SF11">
    <property type="entry name" value="AMINODEOXYCHORISMATE LYASE"/>
    <property type="match status" value="1"/>
</dbReference>
<proteinExistence type="inferred from homology"/>
<evidence type="ECO:0000256" key="5">
    <source>
        <dbReference type="RuleBase" id="RU004516"/>
    </source>
</evidence>
<comment type="similarity">
    <text evidence="2 4">Belongs to the class-IV pyridoxal-phosphate-dependent aminotransferase family.</text>
</comment>
<dbReference type="Gene3D" id="3.30.470.10">
    <property type="match status" value="1"/>
</dbReference>
<evidence type="ECO:0000313" key="7">
    <source>
        <dbReference type="Proteomes" id="UP001597285"/>
    </source>
</evidence>
<dbReference type="EMBL" id="JBHUFF010000008">
    <property type="protein sequence ID" value="MFD1798841.1"/>
    <property type="molecule type" value="Genomic_DNA"/>
</dbReference>
<dbReference type="PANTHER" id="PTHR42743">
    <property type="entry name" value="AMINO-ACID AMINOTRANSFERASE"/>
    <property type="match status" value="1"/>
</dbReference>
<evidence type="ECO:0000256" key="3">
    <source>
        <dbReference type="ARBA" id="ARBA00022898"/>
    </source>
</evidence>
<dbReference type="InterPro" id="IPR018300">
    <property type="entry name" value="Aminotrans_IV_CS"/>
</dbReference>
<evidence type="ECO:0000256" key="2">
    <source>
        <dbReference type="ARBA" id="ARBA00009320"/>
    </source>
</evidence>
<dbReference type="GO" id="GO:0008483">
    <property type="term" value="F:transaminase activity"/>
    <property type="evidence" value="ECO:0007669"/>
    <property type="project" value="UniProtKB-KW"/>
</dbReference>
<dbReference type="CDD" id="cd00449">
    <property type="entry name" value="PLPDE_IV"/>
    <property type="match status" value="1"/>
</dbReference>
<evidence type="ECO:0000256" key="1">
    <source>
        <dbReference type="ARBA" id="ARBA00001933"/>
    </source>
</evidence>
<evidence type="ECO:0000313" key="6">
    <source>
        <dbReference type="EMBL" id="MFD1798841.1"/>
    </source>
</evidence>
<dbReference type="InterPro" id="IPR036038">
    <property type="entry name" value="Aminotransferase-like"/>
</dbReference>
<dbReference type="InterPro" id="IPR050571">
    <property type="entry name" value="Class-IV_PLP-Dep_Aminotrnsfr"/>
</dbReference>
<keyword evidence="3 5" id="KW-0663">Pyridoxal phosphate</keyword>
<name>A0ABW4NM17_9LACT</name>
<dbReference type="RefSeq" id="WP_058919241.1">
    <property type="nucleotide sequence ID" value="NZ_JBHSQC010000015.1"/>
</dbReference>
<keyword evidence="7" id="KW-1185">Reference proteome</keyword>
<gene>
    <name evidence="6" type="ORF">ACFSBK_03065</name>
</gene>
<reference evidence="7" key="1">
    <citation type="journal article" date="2019" name="Int. J. Syst. Evol. Microbiol.">
        <title>The Global Catalogue of Microorganisms (GCM) 10K type strain sequencing project: providing services to taxonomists for standard genome sequencing and annotation.</title>
        <authorList>
            <consortium name="The Broad Institute Genomics Platform"/>
            <consortium name="The Broad Institute Genome Sequencing Center for Infectious Disease"/>
            <person name="Wu L."/>
            <person name="Ma J."/>
        </authorList>
    </citation>
    <scope>NUCLEOTIDE SEQUENCE [LARGE SCALE GENOMIC DNA]</scope>
    <source>
        <strain evidence="7">KCTC 42143</strain>
    </source>
</reference>
<evidence type="ECO:0000256" key="4">
    <source>
        <dbReference type="RuleBase" id="RU004106"/>
    </source>
</evidence>
<dbReference type="InterPro" id="IPR043132">
    <property type="entry name" value="BCAT-like_C"/>
</dbReference>
<protein>
    <submittedName>
        <fullName evidence="6">Aminotransferase class IV</fullName>
    </submittedName>
</protein>
<dbReference type="SUPFAM" id="SSF56752">
    <property type="entry name" value="D-aminoacid aminotransferase-like PLP-dependent enzymes"/>
    <property type="match status" value="1"/>
</dbReference>
<dbReference type="InterPro" id="IPR043131">
    <property type="entry name" value="BCAT-like_N"/>
</dbReference>
<keyword evidence="6" id="KW-0032">Aminotransferase</keyword>
<sequence>METVEQTSYFLNDQQMSTKELEVFQQLEGKSVYEVIRVQQRIPLFLEDHLERLRSSAASVGMPLTVSDDILWQRIYRLISLNDVENQNIKIIWNQKKEGVLLIFFTKSVYPPKESYVSGIHTSLLKLERQDPTIKLQRADYQQTVLKAREEKNAYEVLLVDQSDYVTEGSRSNLFIVKNGQLYTSPAKNVLLGIVRKKVLEICRTQGWKVVEEHLPAAQLDEIDGAFITGTGNNVLPIHTIDELVLRSTEDPIVLTLIQKFDDLVTRYIHKHTANQSY</sequence>
<organism evidence="6 7">
    <name type="scientific">Carnobacterium antarcticum</name>
    <dbReference type="NCBI Taxonomy" id="2126436"/>
    <lineage>
        <taxon>Bacteria</taxon>
        <taxon>Bacillati</taxon>
        <taxon>Bacillota</taxon>
        <taxon>Bacilli</taxon>
        <taxon>Lactobacillales</taxon>
        <taxon>Carnobacteriaceae</taxon>
        <taxon>Carnobacterium</taxon>
    </lineage>
</organism>
<comment type="caution">
    <text evidence="6">The sequence shown here is derived from an EMBL/GenBank/DDBJ whole genome shotgun (WGS) entry which is preliminary data.</text>
</comment>
<dbReference type="Gene3D" id="3.20.10.10">
    <property type="entry name" value="D-amino Acid Aminotransferase, subunit A, domain 2"/>
    <property type="match status" value="1"/>
</dbReference>